<evidence type="ECO:0000256" key="8">
    <source>
        <dbReference type="SAM" id="SignalP"/>
    </source>
</evidence>
<evidence type="ECO:0000256" key="5">
    <source>
        <dbReference type="ARBA" id="ARBA00022692"/>
    </source>
</evidence>
<name>A0A4Q7NM32_9BURK</name>
<dbReference type="OrthoDB" id="9772909at2"/>
<feature type="signal peptide" evidence="8">
    <location>
        <begin position="1"/>
        <end position="21"/>
    </location>
</feature>
<dbReference type="GO" id="GO:0015562">
    <property type="term" value="F:efflux transmembrane transporter activity"/>
    <property type="evidence" value="ECO:0007669"/>
    <property type="project" value="InterPro"/>
</dbReference>
<evidence type="ECO:0000256" key="6">
    <source>
        <dbReference type="ARBA" id="ARBA00023136"/>
    </source>
</evidence>
<evidence type="ECO:0000256" key="7">
    <source>
        <dbReference type="ARBA" id="ARBA00023237"/>
    </source>
</evidence>
<dbReference type="Proteomes" id="UP000292445">
    <property type="component" value="Unassembled WGS sequence"/>
</dbReference>
<evidence type="ECO:0000313" key="9">
    <source>
        <dbReference type="EMBL" id="RZS86153.1"/>
    </source>
</evidence>
<evidence type="ECO:0000256" key="1">
    <source>
        <dbReference type="ARBA" id="ARBA00004442"/>
    </source>
</evidence>
<keyword evidence="6" id="KW-0472">Membrane</keyword>
<dbReference type="EMBL" id="SGXC01000001">
    <property type="protein sequence ID" value="RZS86153.1"/>
    <property type="molecule type" value="Genomic_DNA"/>
</dbReference>
<comment type="similarity">
    <text evidence="2">Belongs to the outer membrane factor (OMF) (TC 1.B.17) family.</text>
</comment>
<dbReference type="PANTHER" id="PTHR30026:SF20">
    <property type="entry name" value="OUTER MEMBRANE PROTEIN TOLC"/>
    <property type="match status" value="1"/>
</dbReference>
<evidence type="ECO:0000313" key="10">
    <source>
        <dbReference type="Proteomes" id="UP000292445"/>
    </source>
</evidence>
<dbReference type="SUPFAM" id="SSF56954">
    <property type="entry name" value="Outer membrane efflux proteins (OEP)"/>
    <property type="match status" value="1"/>
</dbReference>
<keyword evidence="8" id="KW-0732">Signal</keyword>
<comment type="caution">
    <text evidence="9">The sequence shown here is derived from an EMBL/GenBank/DDBJ whole genome shotgun (WGS) entry which is preliminary data.</text>
</comment>
<dbReference type="Pfam" id="PF02321">
    <property type="entry name" value="OEP"/>
    <property type="match status" value="2"/>
</dbReference>
<evidence type="ECO:0000256" key="2">
    <source>
        <dbReference type="ARBA" id="ARBA00007613"/>
    </source>
</evidence>
<sequence length="413" mass="45184">MKPITLVLSVWLAGMCTHAAAAQPYTLDQLLSLALQGNKGVEAASAGVDVARAGLTTARAYPNPEVEFTTGRVSARQPGSATGVGQTLSITQRIDLPNQRRLRYEVATGTLRATTASHESFVVDLVARVKRGFYETLRREAEFSAAQEDLALTQQLYNRAQIRVDVGDAPKYEAIRVGAELLNAQKNNQSALLRVNQAKSFLRQQVGEILPAGFALQGRLGRTWSLEPLAKLRETMLAGNAELTEYRAALQRARASVDYERSLRLPSVALKATSSRDPDVRDTQFGVVVSVPLWDRREGPVNEAAAGVIRARSQLEAREFELTQQLDSAYQQFQIAASQVEALESGIVRQAEAALNVAEAAYRYGERGIIDYLDAQRVLRTARNDLIAAQFDLQMAAVEIERLLANSFAGDPS</sequence>
<organism evidence="9 10">
    <name type="scientific">Pigmentiphaga kullae</name>
    <dbReference type="NCBI Taxonomy" id="151784"/>
    <lineage>
        <taxon>Bacteria</taxon>
        <taxon>Pseudomonadati</taxon>
        <taxon>Pseudomonadota</taxon>
        <taxon>Betaproteobacteria</taxon>
        <taxon>Burkholderiales</taxon>
        <taxon>Alcaligenaceae</taxon>
        <taxon>Pigmentiphaga</taxon>
    </lineage>
</organism>
<dbReference type="InterPro" id="IPR051906">
    <property type="entry name" value="TolC-like"/>
</dbReference>
<reference evidence="9 10" key="1">
    <citation type="submission" date="2019-02" db="EMBL/GenBank/DDBJ databases">
        <title>Genomic Encyclopedia of Type Strains, Phase IV (KMG-IV): sequencing the most valuable type-strain genomes for metagenomic binning, comparative biology and taxonomic classification.</title>
        <authorList>
            <person name="Goeker M."/>
        </authorList>
    </citation>
    <scope>NUCLEOTIDE SEQUENCE [LARGE SCALE GENOMIC DNA]</scope>
    <source>
        <strain evidence="9 10">K24</strain>
    </source>
</reference>
<feature type="chain" id="PRO_5020658090" evidence="8">
    <location>
        <begin position="22"/>
        <end position="413"/>
    </location>
</feature>
<dbReference type="RefSeq" id="WP_130357270.1">
    <property type="nucleotide sequence ID" value="NZ_SGXC01000001.1"/>
</dbReference>
<keyword evidence="10" id="KW-1185">Reference proteome</keyword>
<evidence type="ECO:0000256" key="3">
    <source>
        <dbReference type="ARBA" id="ARBA00022448"/>
    </source>
</evidence>
<evidence type="ECO:0000256" key="4">
    <source>
        <dbReference type="ARBA" id="ARBA00022452"/>
    </source>
</evidence>
<dbReference type="Gene3D" id="1.20.1600.10">
    <property type="entry name" value="Outer membrane efflux proteins (OEP)"/>
    <property type="match status" value="1"/>
</dbReference>
<dbReference type="PANTHER" id="PTHR30026">
    <property type="entry name" value="OUTER MEMBRANE PROTEIN TOLC"/>
    <property type="match status" value="1"/>
</dbReference>
<dbReference type="GO" id="GO:0009279">
    <property type="term" value="C:cell outer membrane"/>
    <property type="evidence" value="ECO:0007669"/>
    <property type="project" value="UniProtKB-SubCell"/>
</dbReference>
<dbReference type="GO" id="GO:0015288">
    <property type="term" value="F:porin activity"/>
    <property type="evidence" value="ECO:0007669"/>
    <property type="project" value="TreeGrafter"/>
</dbReference>
<dbReference type="AlphaFoldDB" id="A0A4Q7NM32"/>
<gene>
    <name evidence="9" type="ORF">EV675_2187</name>
</gene>
<accession>A0A4Q7NM32</accession>
<protein>
    <submittedName>
        <fullName evidence="9">Cobalt-zinc-cadmium efflux system outer membrane protein</fullName>
    </submittedName>
</protein>
<keyword evidence="3" id="KW-0813">Transport</keyword>
<keyword evidence="7" id="KW-0998">Cell outer membrane</keyword>
<keyword evidence="4" id="KW-1134">Transmembrane beta strand</keyword>
<dbReference type="GO" id="GO:1990281">
    <property type="term" value="C:efflux pump complex"/>
    <property type="evidence" value="ECO:0007669"/>
    <property type="project" value="TreeGrafter"/>
</dbReference>
<keyword evidence="5" id="KW-0812">Transmembrane</keyword>
<comment type="subcellular location">
    <subcellularLocation>
        <location evidence="1">Cell outer membrane</location>
    </subcellularLocation>
</comment>
<dbReference type="InterPro" id="IPR003423">
    <property type="entry name" value="OMP_efflux"/>
</dbReference>
<proteinExistence type="inferred from homology"/>